<dbReference type="InterPro" id="IPR011990">
    <property type="entry name" value="TPR-like_helical_dom_sf"/>
</dbReference>
<keyword evidence="4" id="KW-0472">Membrane</keyword>
<evidence type="ECO:0000256" key="1">
    <source>
        <dbReference type="ARBA" id="ARBA00004442"/>
    </source>
</evidence>
<keyword evidence="9" id="KW-1185">Reference proteome</keyword>
<dbReference type="InterPro" id="IPR012944">
    <property type="entry name" value="SusD_RagB_dom"/>
</dbReference>
<dbReference type="Gene3D" id="1.25.40.390">
    <property type="match status" value="1"/>
</dbReference>
<dbReference type="Pfam" id="PF14322">
    <property type="entry name" value="SusD-like_3"/>
    <property type="match status" value="1"/>
</dbReference>
<evidence type="ECO:0000256" key="2">
    <source>
        <dbReference type="ARBA" id="ARBA00006275"/>
    </source>
</evidence>
<comment type="subcellular location">
    <subcellularLocation>
        <location evidence="1">Cell outer membrane</location>
    </subcellularLocation>
</comment>
<reference evidence="8 9" key="1">
    <citation type="submission" date="2019-08" db="EMBL/GenBank/DDBJ databases">
        <title>Genome sequence of Gelidibacter salicanalis IC162T.</title>
        <authorList>
            <person name="Bowman J.P."/>
        </authorList>
    </citation>
    <scope>NUCLEOTIDE SEQUENCE [LARGE SCALE GENOMIC DNA]</scope>
    <source>
        <strain evidence="8 9">IC162</strain>
    </source>
</reference>
<evidence type="ECO:0000259" key="6">
    <source>
        <dbReference type="Pfam" id="PF07980"/>
    </source>
</evidence>
<name>A0A5C7AG84_9FLAO</name>
<dbReference type="Pfam" id="PF07980">
    <property type="entry name" value="SusD_RagB"/>
    <property type="match status" value="1"/>
</dbReference>
<protein>
    <submittedName>
        <fullName evidence="8">RagB/SusD family nutrient uptake outer membrane protein</fullName>
    </submittedName>
</protein>
<keyword evidence="3" id="KW-0732">Signal</keyword>
<evidence type="ECO:0000313" key="8">
    <source>
        <dbReference type="EMBL" id="TXE06899.1"/>
    </source>
</evidence>
<proteinExistence type="inferred from homology"/>
<dbReference type="PROSITE" id="PS51257">
    <property type="entry name" value="PROKAR_LIPOPROTEIN"/>
    <property type="match status" value="1"/>
</dbReference>
<sequence length="491" mass="54671">MKNNIKRSIFVASLFLALGCSEDYLETAPTEFISAEDLQDAAQNNPDLVAGILSGIYTTMVQTGTGGTDLDHDDFGQKGYDLYSDFLSSDVVLAATNYGWYRGVTEYVPTQDFTSNSNYKPWRYYYRIIRSSNEVIATLGGNDAVPELAENRWVLGQAKTLRAHSYFYLSQLFANSYDPSAEILPLYVEPAQEALPRSSTKEVFDYIIADLTDAISLLSDFNRENKSQINDFVAKGVLAYVYGVTGDAAQMKTVTEDIINNGGFPLMSATEVVGGFNDVNTPGWMWGQDITTDLGLDLVSWWGQMDLYTYSYAWAGDPKTIDKGLFDAIPANDVRKGQFFNEPGGDYLMPLNKFYDPAKVIGGQRVITTDYVYMRIAEMYLLNAEAAARLGDEAGARARLGELLAKRGVDSAYLNGLSGANLLDEIYLQNRIELWGEGKSYLALKRFKKSTTRGTNHLSNVGQTLPYDDERLTFEIPESEIQNNPFINTQN</sequence>
<dbReference type="EMBL" id="VORX01000006">
    <property type="protein sequence ID" value="TXE06899.1"/>
    <property type="molecule type" value="Genomic_DNA"/>
</dbReference>
<dbReference type="SUPFAM" id="SSF48452">
    <property type="entry name" value="TPR-like"/>
    <property type="match status" value="1"/>
</dbReference>
<keyword evidence="5" id="KW-0998">Cell outer membrane</keyword>
<evidence type="ECO:0000313" key="9">
    <source>
        <dbReference type="Proteomes" id="UP000321734"/>
    </source>
</evidence>
<feature type="domain" description="RagB/SusD" evidence="6">
    <location>
        <begin position="347"/>
        <end position="464"/>
    </location>
</feature>
<dbReference type="OrthoDB" id="1100079at2"/>
<gene>
    <name evidence="8" type="ORF">ES711_13210</name>
</gene>
<evidence type="ECO:0000256" key="5">
    <source>
        <dbReference type="ARBA" id="ARBA00023237"/>
    </source>
</evidence>
<organism evidence="8 9">
    <name type="scientific">Gelidibacter salicanalis</name>
    <dbReference type="NCBI Taxonomy" id="291193"/>
    <lineage>
        <taxon>Bacteria</taxon>
        <taxon>Pseudomonadati</taxon>
        <taxon>Bacteroidota</taxon>
        <taxon>Flavobacteriia</taxon>
        <taxon>Flavobacteriales</taxon>
        <taxon>Flavobacteriaceae</taxon>
        <taxon>Gelidibacter</taxon>
    </lineage>
</organism>
<dbReference type="AlphaFoldDB" id="A0A5C7AG84"/>
<evidence type="ECO:0000256" key="3">
    <source>
        <dbReference type="ARBA" id="ARBA00022729"/>
    </source>
</evidence>
<comment type="similarity">
    <text evidence="2">Belongs to the SusD family.</text>
</comment>
<dbReference type="InterPro" id="IPR033985">
    <property type="entry name" value="SusD-like_N"/>
</dbReference>
<dbReference type="Proteomes" id="UP000321734">
    <property type="component" value="Unassembled WGS sequence"/>
</dbReference>
<dbReference type="RefSeq" id="WP_146893770.1">
    <property type="nucleotide sequence ID" value="NZ_VORX01000006.1"/>
</dbReference>
<evidence type="ECO:0000256" key="4">
    <source>
        <dbReference type="ARBA" id="ARBA00023136"/>
    </source>
</evidence>
<comment type="caution">
    <text evidence="8">The sequence shown here is derived from an EMBL/GenBank/DDBJ whole genome shotgun (WGS) entry which is preliminary data.</text>
</comment>
<accession>A0A5C7AG84</accession>
<feature type="domain" description="SusD-like N-terminal" evidence="7">
    <location>
        <begin position="113"/>
        <end position="242"/>
    </location>
</feature>
<dbReference type="GO" id="GO:0009279">
    <property type="term" value="C:cell outer membrane"/>
    <property type="evidence" value="ECO:0007669"/>
    <property type="project" value="UniProtKB-SubCell"/>
</dbReference>
<evidence type="ECO:0000259" key="7">
    <source>
        <dbReference type="Pfam" id="PF14322"/>
    </source>
</evidence>